<feature type="binding site" evidence="6">
    <location>
        <position position="157"/>
    </location>
    <ligand>
        <name>FMN</name>
        <dbReference type="ChEBI" id="CHEBI:58210"/>
    </ligand>
</feature>
<dbReference type="EC" id="1.14.14.5" evidence="8"/>
<dbReference type="NCBIfam" id="TIGR03860">
    <property type="entry name" value="FMN_nitrolo"/>
    <property type="match status" value="1"/>
</dbReference>
<dbReference type="PANTHER" id="PTHR30011:SF16">
    <property type="entry name" value="C2H2 FINGER DOMAIN TRANSCRIPTION FACTOR (EUROFUNG)-RELATED"/>
    <property type="match status" value="1"/>
</dbReference>
<gene>
    <name evidence="8" type="ORF">Ga0080574_TMP36</name>
</gene>
<keyword evidence="2 6" id="KW-0288">FMN</keyword>
<dbReference type="InterPro" id="IPR036661">
    <property type="entry name" value="Luciferase-like_sf"/>
</dbReference>
<dbReference type="Proteomes" id="UP000187059">
    <property type="component" value="Plasmid pPABY5"/>
</dbReference>
<comment type="similarity">
    <text evidence="5">Belongs to the NtaA/SnaA/DszA monooxygenase family.</text>
</comment>
<dbReference type="AlphaFoldDB" id="A0A1P8ULV6"/>
<dbReference type="OrthoDB" id="9779442at2"/>
<feature type="binding site" evidence="6">
    <location>
        <position position="228"/>
    </location>
    <ligand>
        <name>FMN</name>
        <dbReference type="ChEBI" id="CHEBI:58210"/>
    </ligand>
</feature>
<organism evidence="8 9">
    <name type="scientific">Salipiger abyssi</name>
    <dbReference type="NCBI Taxonomy" id="1250539"/>
    <lineage>
        <taxon>Bacteria</taxon>
        <taxon>Pseudomonadati</taxon>
        <taxon>Pseudomonadota</taxon>
        <taxon>Alphaproteobacteria</taxon>
        <taxon>Rhodobacterales</taxon>
        <taxon>Roseobacteraceae</taxon>
        <taxon>Salipiger</taxon>
    </lineage>
</organism>
<name>A0A1P8ULV6_9RHOB</name>
<dbReference type="SUPFAM" id="SSF51679">
    <property type="entry name" value="Bacterial luciferase-like"/>
    <property type="match status" value="1"/>
</dbReference>
<feature type="binding site" evidence="6">
    <location>
        <position position="153"/>
    </location>
    <ligand>
        <name>FMN</name>
        <dbReference type="ChEBI" id="CHEBI:58210"/>
    </ligand>
</feature>
<dbReference type="RefSeq" id="WP_076693964.1">
    <property type="nucleotide sequence ID" value="NZ_CP015089.1"/>
</dbReference>
<reference evidence="8 9" key="1">
    <citation type="submission" date="2016-04" db="EMBL/GenBank/DDBJ databases">
        <title>Deep-sea bacteria in the southern Pacific.</title>
        <authorList>
            <person name="Tang K."/>
        </authorList>
    </citation>
    <scope>NUCLEOTIDE SEQUENCE [LARGE SCALE GENOMIC DNA]</scope>
    <source>
        <strain evidence="8 9">JLT2014</strain>
        <plasmid evidence="9">ppaby5</plasmid>
    </source>
</reference>
<keyword evidence="1 6" id="KW-0285">Flavoprotein</keyword>
<evidence type="ECO:0000256" key="6">
    <source>
        <dbReference type="PIRSR" id="PIRSR000337-1"/>
    </source>
</evidence>
<dbReference type="InterPro" id="IPR016215">
    <property type="entry name" value="NTA_MOA"/>
</dbReference>
<evidence type="ECO:0000313" key="8">
    <source>
        <dbReference type="EMBL" id="APZ50370.1"/>
    </source>
</evidence>
<dbReference type="PIRSF" id="PIRSF000337">
    <property type="entry name" value="NTA_MOA"/>
    <property type="match status" value="1"/>
</dbReference>
<dbReference type="GO" id="GO:0008726">
    <property type="term" value="F:alkanesulfonate monooxygenase activity"/>
    <property type="evidence" value="ECO:0007669"/>
    <property type="project" value="UniProtKB-EC"/>
</dbReference>
<evidence type="ECO:0000313" key="9">
    <source>
        <dbReference type="Proteomes" id="UP000187059"/>
    </source>
</evidence>
<evidence type="ECO:0000259" key="7">
    <source>
        <dbReference type="Pfam" id="PF00296"/>
    </source>
</evidence>
<keyword evidence="3 8" id="KW-0560">Oxidoreductase</keyword>
<dbReference type="EMBL" id="CP015089">
    <property type="protein sequence ID" value="APZ50370.1"/>
    <property type="molecule type" value="Genomic_DNA"/>
</dbReference>
<dbReference type="Gene3D" id="3.20.20.30">
    <property type="entry name" value="Luciferase-like domain"/>
    <property type="match status" value="1"/>
</dbReference>
<evidence type="ECO:0000256" key="3">
    <source>
        <dbReference type="ARBA" id="ARBA00023002"/>
    </source>
</evidence>
<keyword evidence="8" id="KW-0614">Plasmid</keyword>
<evidence type="ECO:0000256" key="4">
    <source>
        <dbReference type="ARBA" id="ARBA00023033"/>
    </source>
</evidence>
<sequence length="453" mass="49896">MKDTTGQLKLGLSLVSNGTHPAGWRLPEANAAAGMDIALWKEMAKAAEAACIHFMFLADGIAVRTAAKDNDALSYSGRIDQFEPLTLLGALSGVTDRLGFIATASTTYNEPFHIARKFASLDHISGGRIGWNVVTSWSEAEALNFSRDKHMEHGARYGRAEEFVDVVRGLWDSWEDDAFIRDKDGGRYFDPAKMHVLDHKGEHFKVKGPLNLARPPQGYPVIAQAGSSEPGQELAARTADLIYTAKRDPEGAGQFYESVKGRFAKYGRARSSALVMPGIMPVVGKTMEEAEAKYRRVQELIHPKVGLAMLARTFGDLSQYDLDGPLPDDLPELDGVKSHREPLIRMARENNLSIRELYMRVTGAAGHMQLCGTPESIADTMESWFRAGVCDGFNIMAPWFPDGLYDFFDLVVPELQRRGLFRTAYEGKTLRENLGLPRPAHPAAKAAAPVETV</sequence>
<evidence type="ECO:0000256" key="1">
    <source>
        <dbReference type="ARBA" id="ARBA00022630"/>
    </source>
</evidence>
<feature type="domain" description="Luciferase-like" evidence="7">
    <location>
        <begin position="30"/>
        <end position="389"/>
    </location>
</feature>
<geneLocation type="plasmid" evidence="9">
    <name>ppaby5</name>
</geneLocation>
<dbReference type="KEGG" id="paby:Ga0080574_TMP36"/>
<accession>A0A1P8ULV6</accession>
<feature type="binding site" evidence="6">
    <location>
        <position position="59"/>
    </location>
    <ligand>
        <name>FMN</name>
        <dbReference type="ChEBI" id="CHEBI:58210"/>
    </ligand>
</feature>
<proteinExistence type="inferred from homology"/>
<feature type="binding site" evidence="6">
    <location>
        <position position="103"/>
    </location>
    <ligand>
        <name>FMN</name>
        <dbReference type="ChEBI" id="CHEBI:58210"/>
    </ligand>
</feature>
<dbReference type="Pfam" id="PF00296">
    <property type="entry name" value="Bac_luciferase"/>
    <property type="match status" value="1"/>
</dbReference>
<keyword evidence="4 8" id="KW-0503">Monooxygenase</keyword>
<feature type="binding site" evidence="6">
    <location>
        <position position="227"/>
    </location>
    <ligand>
        <name>FMN</name>
        <dbReference type="ChEBI" id="CHEBI:58210"/>
    </ligand>
</feature>
<dbReference type="PANTHER" id="PTHR30011">
    <property type="entry name" value="ALKANESULFONATE MONOOXYGENASE-RELATED"/>
    <property type="match status" value="1"/>
</dbReference>
<dbReference type="CDD" id="cd01095">
    <property type="entry name" value="Nitrilotriacetate_monoxgenase"/>
    <property type="match status" value="1"/>
</dbReference>
<protein>
    <submittedName>
        <fullName evidence="8">Alkanesulfonate monooxygenase</fullName>
        <ecNumber evidence="8">1.14.14.5</ecNumber>
    </submittedName>
</protein>
<evidence type="ECO:0000256" key="5">
    <source>
        <dbReference type="ARBA" id="ARBA00033748"/>
    </source>
</evidence>
<dbReference type="InterPro" id="IPR051260">
    <property type="entry name" value="Diverse_substr_monoxygenases"/>
</dbReference>
<keyword evidence="9" id="KW-1185">Reference proteome</keyword>
<dbReference type="InterPro" id="IPR011251">
    <property type="entry name" value="Luciferase-like_dom"/>
</dbReference>
<evidence type="ECO:0000256" key="2">
    <source>
        <dbReference type="ARBA" id="ARBA00022643"/>
    </source>
</evidence>